<dbReference type="PRINTS" id="PR00035">
    <property type="entry name" value="HTHGNTR"/>
</dbReference>
<keyword evidence="1" id="KW-0805">Transcription regulation</keyword>
<evidence type="ECO:0000259" key="4">
    <source>
        <dbReference type="PROSITE" id="PS50949"/>
    </source>
</evidence>
<dbReference type="Proteomes" id="UP000253420">
    <property type="component" value="Unassembled WGS sequence"/>
</dbReference>
<keyword evidence="3" id="KW-0804">Transcription</keyword>
<proteinExistence type="predicted"/>
<evidence type="ECO:0000256" key="3">
    <source>
        <dbReference type="ARBA" id="ARBA00023163"/>
    </source>
</evidence>
<dbReference type="PANTHER" id="PTHR43537">
    <property type="entry name" value="TRANSCRIPTIONAL REGULATOR, GNTR FAMILY"/>
    <property type="match status" value="1"/>
</dbReference>
<dbReference type="AlphaFoldDB" id="A0A368K109"/>
<dbReference type="OrthoDB" id="9028214at2"/>
<dbReference type="SMART" id="SM00895">
    <property type="entry name" value="FCD"/>
    <property type="match status" value="1"/>
</dbReference>
<dbReference type="PANTHER" id="PTHR43537:SF53">
    <property type="entry name" value="HTH-TYPE TRANSCRIPTIONAL REPRESSOR NANR"/>
    <property type="match status" value="1"/>
</dbReference>
<dbReference type="CDD" id="cd07377">
    <property type="entry name" value="WHTH_GntR"/>
    <property type="match status" value="1"/>
</dbReference>
<dbReference type="EMBL" id="QOZG01000009">
    <property type="protein sequence ID" value="RCS22133.1"/>
    <property type="molecule type" value="Genomic_DNA"/>
</dbReference>
<evidence type="ECO:0000313" key="5">
    <source>
        <dbReference type="EMBL" id="RCS22133.1"/>
    </source>
</evidence>
<dbReference type="Pfam" id="PF07729">
    <property type="entry name" value="FCD"/>
    <property type="match status" value="1"/>
</dbReference>
<dbReference type="RefSeq" id="WP_114442128.1">
    <property type="nucleotide sequence ID" value="NZ_QOZG01000009.1"/>
</dbReference>
<evidence type="ECO:0000313" key="6">
    <source>
        <dbReference type="Proteomes" id="UP000253420"/>
    </source>
</evidence>
<dbReference type="SUPFAM" id="SSF48008">
    <property type="entry name" value="GntR ligand-binding domain-like"/>
    <property type="match status" value="1"/>
</dbReference>
<comment type="caution">
    <text evidence="5">The sequence shown here is derived from an EMBL/GenBank/DDBJ whole genome shotgun (WGS) entry which is preliminary data.</text>
</comment>
<dbReference type="PROSITE" id="PS50949">
    <property type="entry name" value="HTH_GNTR"/>
    <property type="match status" value="1"/>
</dbReference>
<keyword evidence="6" id="KW-1185">Reference proteome</keyword>
<dbReference type="SMART" id="SM00345">
    <property type="entry name" value="HTH_GNTR"/>
    <property type="match status" value="1"/>
</dbReference>
<dbReference type="GO" id="GO:0003700">
    <property type="term" value="F:DNA-binding transcription factor activity"/>
    <property type="evidence" value="ECO:0007669"/>
    <property type="project" value="InterPro"/>
</dbReference>
<dbReference type="Gene3D" id="1.10.10.10">
    <property type="entry name" value="Winged helix-like DNA-binding domain superfamily/Winged helix DNA-binding domain"/>
    <property type="match status" value="1"/>
</dbReference>
<evidence type="ECO:0000256" key="1">
    <source>
        <dbReference type="ARBA" id="ARBA00023015"/>
    </source>
</evidence>
<protein>
    <submittedName>
        <fullName evidence="5">Transcriptional regulator NanR</fullName>
    </submittedName>
</protein>
<dbReference type="InterPro" id="IPR008920">
    <property type="entry name" value="TF_FadR/GntR_C"/>
</dbReference>
<dbReference type="NCBIfam" id="NF003011">
    <property type="entry name" value="PRK03837.1"/>
    <property type="match status" value="1"/>
</dbReference>
<sequence>MTTALAIRKKLSDEVRLKLEEMIREEVYPVGTALPSERDLMEMFGVGRPSIREALYALERMGLVKINTGERAKVTRPTPDHFLSSLAGVARQLLVRPEGVANFEQARLFLEEGCARHLAVHVTAEQIKAIEAALARNEAAIGKARAFAVTDVAFHRTLTEMVSNPIFVAVHDAFVDWLIGQRPLPARPEISNRESFEGHVAIVDAIRVRDPERAGRAMRDHLESAERKYRQSGP</sequence>
<accession>A0A368K109</accession>
<dbReference type="GO" id="GO:0003677">
    <property type="term" value="F:DNA binding"/>
    <property type="evidence" value="ECO:0007669"/>
    <property type="project" value="UniProtKB-KW"/>
</dbReference>
<reference evidence="5 6" key="1">
    <citation type="submission" date="2018-07" db="EMBL/GenBank/DDBJ databases">
        <title>The draft genome of Phyllobacterium salinisoli.</title>
        <authorList>
            <person name="Liu L."/>
            <person name="Li L."/>
            <person name="Zhang X."/>
            <person name="Liang L."/>
        </authorList>
    </citation>
    <scope>NUCLEOTIDE SEQUENCE [LARGE SCALE GENOMIC DNA]</scope>
    <source>
        <strain evidence="5 6">LLAN61</strain>
    </source>
</reference>
<dbReference type="Pfam" id="PF00392">
    <property type="entry name" value="GntR"/>
    <property type="match status" value="1"/>
</dbReference>
<gene>
    <name evidence="5" type="ORF">DUT91_19210</name>
</gene>
<dbReference type="InterPro" id="IPR011711">
    <property type="entry name" value="GntR_C"/>
</dbReference>
<dbReference type="InterPro" id="IPR036388">
    <property type="entry name" value="WH-like_DNA-bd_sf"/>
</dbReference>
<dbReference type="InterPro" id="IPR000524">
    <property type="entry name" value="Tscrpt_reg_HTH_GntR"/>
</dbReference>
<dbReference type="Gene3D" id="1.20.120.530">
    <property type="entry name" value="GntR ligand-binding domain-like"/>
    <property type="match status" value="1"/>
</dbReference>
<feature type="domain" description="HTH gntR-type" evidence="4">
    <location>
        <begin position="9"/>
        <end position="77"/>
    </location>
</feature>
<organism evidence="5 6">
    <name type="scientific">Phyllobacterium salinisoli</name>
    <dbReference type="NCBI Taxonomy" id="1899321"/>
    <lineage>
        <taxon>Bacteria</taxon>
        <taxon>Pseudomonadati</taxon>
        <taxon>Pseudomonadota</taxon>
        <taxon>Alphaproteobacteria</taxon>
        <taxon>Hyphomicrobiales</taxon>
        <taxon>Phyllobacteriaceae</taxon>
        <taxon>Phyllobacterium</taxon>
    </lineage>
</organism>
<dbReference type="InterPro" id="IPR036390">
    <property type="entry name" value="WH_DNA-bd_sf"/>
</dbReference>
<dbReference type="SUPFAM" id="SSF46785">
    <property type="entry name" value="Winged helix' DNA-binding domain"/>
    <property type="match status" value="1"/>
</dbReference>
<name>A0A368K109_9HYPH</name>
<keyword evidence="2" id="KW-0238">DNA-binding</keyword>
<evidence type="ECO:0000256" key="2">
    <source>
        <dbReference type="ARBA" id="ARBA00023125"/>
    </source>
</evidence>